<proteinExistence type="predicted"/>
<keyword evidence="1" id="KW-0732">Signal</keyword>
<evidence type="ECO:0000256" key="1">
    <source>
        <dbReference type="SAM" id="SignalP"/>
    </source>
</evidence>
<dbReference type="Proteomes" id="UP001055172">
    <property type="component" value="Unassembled WGS sequence"/>
</dbReference>
<reference evidence="2 3" key="1">
    <citation type="submission" date="2021-07" db="EMBL/GenBank/DDBJ databases">
        <title>Genome data of Colletotrichum spaethianum.</title>
        <authorList>
            <person name="Utami Y.D."/>
            <person name="Hiruma K."/>
        </authorList>
    </citation>
    <scope>NUCLEOTIDE SEQUENCE [LARGE SCALE GENOMIC DNA]</scope>
    <source>
        <strain evidence="2 3">MAFF 242679</strain>
    </source>
</reference>
<dbReference type="SUPFAM" id="SSF54427">
    <property type="entry name" value="NTF2-like"/>
    <property type="match status" value="1"/>
</dbReference>
<keyword evidence="3" id="KW-1185">Reference proteome</keyword>
<evidence type="ECO:0000313" key="3">
    <source>
        <dbReference type="Proteomes" id="UP001055172"/>
    </source>
</evidence>
<protein>
    <recommendedName>
        <fullName evidence="4">SnoaL-like domain-containing protein</fullName>
    </recommendedName>
</protein>
<evidence type="ECO:0008006" key="4">
    <source>
        <dbReference type="Google" id="ProtNLM"/>
    </source>
</evidence>
<dbReference type="EMBL" id="BPPX01000002">
    <property type="protein sequence ID" value="GJC78153.1"/>
    <property type="molecule type" value="Genomic_DNA"/>
</dbReference>
<comment type="caution">
    <text evidence="2">The sequence shown here is derived from an EMBL/GenBank/DDBJ whole genome shotgun (WGS) entry which is preliminary data.</text>
</comment>
<dbReference type="Gene3D" id="3.10.450.50">
    <property type="match status" value="1"/>
</dbReference>
<organism evidence="2 3">
    <name type="scientific">Colletotrichum liriopes</name>
    <dbReference type="NCBI Taxonomy" id="708192"/>
    <lineage>
        <taxon>Eukaryota</taxon>
        <taxon>Fungi</taxon>
        <taxon>Dikarya</taxon>
        <taxon>Ascomycota</taxon>
        <taxon>Pezizomycotina</taxon>
        <taxon>Sordariomycetes</taxon>
        <taxon>Hypocreomycetidae</taxon>
        <taxon>Glomerellales</taxon>
        <taxon>Glomerellaceae</taxon>
        <taxon>Colletotrichum</taxon>
        <taxon>Colletotrichum spaethianum species complex</taxon>
    </lineage>
</organism>
<name>A0AA37GC35_9PEZI</name>
<dbReference type="AlphaFoldDB" id="A0AA37GC35"/>
<sequence>MKLHLFFAATLACIKPSHASCDATSPTGTSAPGLEASPYCPPRPVSPEEQKAILADFVQVFYVEKDINKTAAHFDVNYIQHNPAVLSGRQAFIDAFTAASSSNTTSTTTIVHQALQDNIAYFHYKSETPGSPIIAIVDMFRFEESCIMEHWDVIESLPADAKNPLALF</sequence>
<gene>
    <name evidence="2" type="ORF">ColLi_00991</name>
</gene>
<dbReference type="InterPro" id="IPR032710">
    <property type="entry name" value="NTF2-like_dom_sf"/>
</dbReference>
<evidence type="ECO:0000313" key="2">
    <source>
        <dbReference type="EMBL" id="GJC78153.1"/>
    </source>
</evidence>
<accession>A0AA37GC35</accession>
<feature type="chain" id="PRO_5041314377" description="SnoaL-like domain-containing protein" evidence="1">
    <location>
        <begin position="20"/>
        <end position="168"/>
    </location>
</feature>
<feature type="signal peptide" evidence="1">
    <location>
        <begin position="1"/>
        <end position="19"/>
    </location>
</feature>